<dbReference type="AlphaFoldDB" id="A0A2H0CT49"/>
<evidence type="ECO:0000313" key="1">
    <source>
        <dbReference type="EMBL" id="PIP73026.1"/>
    </source>
</evidence>
<dbReference type="EMBL" id="PCTL01000033">
    <property type="protein sequence ID" value="PIP73026.1"/>
    <property type="molecule type" value="Genomic_DNA"/>
</dbReference>
<name>A0A2H0CT49_9BACT</name>
<dbReference type="Proteomes" id="UP000230638">
    <property type="component" value="Unassembled WGS sequence"/>
</dbReference>
<accession>A0A2H0CT49</accession>
<gene>
    <name evidence="1" type="ORF">COW88_03425</name>
</gene>
<sequence>MVEALREILKGKTISDVISVGAEGEVRIVFTDSHVPEEDAHPDYIEIQKDEGCSSNGIKFMWGSRGFERIVHRMNFKY</sequence>
<reference evidence="1 2" key="1">
    <citation type="submission" date="2017-09" db="EMBL/GenBank/DDBJ databases">
        <title>Depth-based differentiation of microbial function through sediment-hosted aquifers and enrichment of novel symbionts in the deep terrestrial subsurface.</title>
        <authorList>
            <person name="Probst A.J."/>
            <person name="Ladd B."/>
            <person name="Jarett J.K."/>
            <person name="Geller-Mcgrath D.E."/>
            <person name="Sieber C.M."/>
            <person name="Emerson J.B."/>
            <person name="Anantharaman K."/>
            <person name="Thomas B.C."/>
            <person name="Malmstrom R."/>
            <person name="Stieglmeier M."/>
            <person name="Klingl A."/>
            <person name="Woyke T."/>
            <person name="Ryan C.M."/>
            <person name="Banfield J.F."/>
        </authorList>
    </citation>
    <scope>NUCLEOTIDE SEQUENCE [LARGE SCALE GENOMIC DNA]</scope>
    <source>
        <strain evidence="1">CG22_combo_CG10-13_8_21_14_all_47_15</strain>
    </source>
</reference>
<evidence type="ECO:0000313" key="2">
    <source>
        <dbReference type="Proteomes" id="UP000230638"/>
    </source>
</evidence>
<organism evidence="1 2">
    <name type="scientific">Candidatus Lloydbacteria bacterium CG22_combo_CG10-13_8_21_14_all_47_15</name>
    <dbReference type="NCBI Taxonomy" id="1974635"/>
    <lineage>
        <taxon>Bacteria</taxon>
        <taxon>Candidatus Lloydiibacteriota</taxon>
    </lineage>
</organism>
<comment type="caution">
    <text evidence="1">The sequence shown here is derived from an EMBL/GenBank/DDBJ whole genome shotgun (WGS) entry which is preliminary data.</text>
</comment>
<protein>
    <submittedName>
        <fullName evidence="1">Uncharacterized protein</fullName>
    </submittedName>
</protein>
<proteinExistence type="predicted"/>